<accession>A0AAW0B3M0</accession>
<proteinExistence type="predicted"/>
<keyword evidence="2" id="KW-1185">Reference proteome</keyword>
<sequence length="102" mass="11512">MQWGQNVPRSVALIIASLVCVEVVADAFAFLVNHNIGLRSSADSCSSRITLGIHKNIYPRYSSSWREPAIGVSRISSLSCRFHCVMQRLAFPSKYWFIFSMQ</sequence>
<reference evidence="1 2" key="1">
    <citation type="journal article" date="2024" name="J Genomics">
        <title>Draft genome sequencing and assembly of Favolaschia claudopus CIRM-BRFM 2984 isolated from oak limbs.</title>
        <authorList>
            <person name="Navarro D."/>
            <person name="Drula E."/>
            <person name="Chaduli D."/>
            <person name="Cazenave R."/>
            <person name="Ahrendt S."/>
            <person name="Wang J."/>
            <person name="Lipzen A."/>
            <person name="Daum C."/>
            <person name="Barry K."/>
            <person name="Grigoriev I.V."/>
            <person name="Favel A."/>
            <person name="Rosso M.N."/>
            <person name="Martin F."/>
        </authorList>
    </citation>
    <scope>NUCLEOTIDE SEQUENCE [LARGE SCALE GENOMIC DNA]</scope>
    <source>
        <strain evidence="1 2">CIRM-BRFM 2984</strain>
    </source>
</reference>
<name>A0AAW0B3M0_9AGAR</name>
<dbReference type="AlphaFoldDB" id="A0AAW0B3M0"/>
<protein>
    <recommendedName>
        <fullName evidence="3">Secreted protein</fullName>
    </recommendedName>
</protein>
<evidence type="ECO:0000313" key="1">
    <source>
        <dbReference type="EMBL" id="KAK7020419.1"/>
    </source>
</evidence>
<dbReference type="EMBL" id="JAWWNJ010000041">
    <property type="protein sequence ID" value="KAK7020419.1"/>
    <property type="molecule type" value="Genomic_DNA"/>
</dbReference>
<gene>
    <name evidence="1" type="ORF">R3P38DRAFT_1211586</name>
</gene>
<evidence type="ECO:0000313" key="2">
    <source>
        <dbReference type="Proteomes" id="UP001362999"/>
    </source>
</evidence>
<dbReference type="Proteomes" id="UP001362999">
    <property type="component" value="Unassembled WGS sequence"/>
</dbReference>
<organism evidence="1 2">
    <name type="scientific">Favolaschia claudopus</name>
    <dbReference type="NCBI Taxonomy" id="2862362"/>
    <lineage>
        <taxon>Eukaryota</taxon>
        <taxon>Fungi</taxon>
        <taxon>Dikarya</taxon>
        <taxon>Basidiomycota</taxon>
        <taxon>Agaricomycotina</taxon>
        <taxon>Agaricomycetes</taxon>
        <taxon>Agaricomycetidae</taxon>
        <taxon>Agaricales</taxon>
        <taxon>Marasmiineae</taxon>
        <taxon>Mycenaceae</taxon>
        <taxon>Favolaschia</taxon>
    </lineage>
</organism>
<comment type="caution">
    <text evidence="1">The sequence shown here is derived from an EMBL/GenBank/DDBJ whole genome shotgun (WGS) entry which is preliminary data.</text>
</comment>
<evidence type="ECO:0008006" key="3">
    <source>
        <dbReference type="Google" id="ProtNLM"/>
    </source>
</evidence>